<name>H2FLJ2_CAEEL</name>
<keyword evidence="1" id="KW-1133">Transmembrane helix</keyword>
<evidence type="ECO:0000256" key="1">
    <source>
        <dbReference type="SAM" id="Phobius"/>
    </source>
</evidence>
<dbReference type="Bgee" id="WBGene00086557">
    <property type="expression patterns" value="Expressed in larva and 3 other cell types or tissues"/>
</dbReference>
<evidence type="ECO:0000313" key="3">
    <source>
        <dbReference type="Proteomes" id="UP000001940"/>
    </source>
</evidence>
<keyword evidence="3" id="KW-1185">Reference proteome</keyword>
<accession>H2FLJ2</accession>
<dbReference type="EMBL" id="BX284601">
    <property type="protein sequence ID" value="CCF23393.1"/>
    <property type="molecule type" value="Genomic_DNA"/>
</dbReference>
<dbReference type="CTD" id="7040151"/>
<keyword evidence="1" id="KW-0472">Membrane</keyword>
<dbReference type="InParanoid" id="H2FLJ2"/>
<dbReference type="ExpressionAtlas" id="H2FLJ2">
    <property type="expression patterns" value="baseline"/>
</dbReference>
<protein>
    <submittedName>
        <fullName evidence="2">Ovule protein</fullName>
    </submittedName>
</protein>
<keyword evidence="1" id="KW-0812">Transmembrane</keyword>
<sequence>MFNSRRVVTDLIPLKTCQITTVTICTFEFYFYSQQKMMHSSITRTIYHNSNVNLGPSLLNNECSKLQYREEVVGVTLTKLELTLVLTMYIAAVVILVVLFELLKPSISAHLMGSN</sequence>
<reference evidence="2 3" key="1">
    <citation type="journal article" date="1998" name="Science">
        <title>Genome sequence of the nematode C. elegans: a platform for investigating biology.</title>
        <authorList>
            <consortium name="The C. elegans sequencing consortium"/>
            <person name="Sulson J.E."/>
            <person name="Waterston R."/>
        </authorList>
    </citation>
    <scope>NUCLEOTIDE SEQUENCE [LARGE SCALE GENOMIC DNA]</scope>
    <source>
        <strain evidence="2 3">Bristol N2</strain>
    </source>
</reference>
<dbReference type="eggNOG" id="ENOG502TIXR">
    <property type="taxonomic scope" value="Eukaryota"/>
</dbReference>
<dbReference type="AGR" id="WB:WBGene00086557"/>
<gene>
    <name evidence="2" type="ORF">CELE_K07A12.8</name>
    <name evidence="2 4" type="ORF">K07A12.8</name>
</gene>
<dbReference type="AlphaFoldDB" id="H2FLJ2"/>
<dbReference type="GeneID" id="7040151"/>
<dbReference type="RefSeq" id="NP_001250850.1">
    <property type="nucleotide sequence ID" value="NM_001263921.1"/>
</dbReference>
<dbReference type="Proteomes" id="UP000001940">
    <property type="component" value="Chromosome I"/>
</dbReference>
<evidence type="ECO:0000313" key="2">
    <source>
        <dbReference type="EMBL" id="CCF23393.1"/>
    </source>
</evidence>
<dbReference type="HOGENOM" id="CLU_169866_0_0_1"/>
<feature type="transmembrane region" description="Helical" evidence="1">
    <location>
        <begin position="82"/>
        <end position="103"/>
    </location>
</feature>
<evidence type="ECO:0000313" key="4">
    <source>
        <dbReference type="WormBase" id="K07A12.8a"/>
    </source>
</evidence>
<organism evidence="2 3">
    <name type="scientific">Caenorhabditis elegans</name>
    <dbReference type="NCBI Taxonomy" id="6239"/>
    <lineage>
        <taxon>Eukaryota</taxon>
        <taxon>Metazoa</taxon>
        <taxon>Ecdysozoa</taxon>
        <taxon>Nematoda</taxon>
        <taxon>Chromadorea</taxon>
        <taxon>Rhabditida</taxon>
        <taxon>Rhabditina</taxon>
        <taxon>Rhabditomorpha</taxon>
        <taxon>Rhabditoidea</taxon>
        <taxon>Rhabditidae</taxon>
        <taxon>Peloderinae</taxon>
        <taxon>Caenorhabditis</taxon>
    </lineage>
</organism>
<dbReference type="PaxDb" id="6239-K07A12.8a"/>
<dbReference type="WormBase" id="K07A12.8a">
    <property type="protein sequence ID" value="CE46943"/>
    <property type="gene ID" value="WBGene00086557"/>
</dbReference>
<proteinExistence type="predicted"/>
<dbReference type="OrthoDB" id="5869420at2759"/>